<dbReference type="Proteomes" id="UP001321520">
    <property type="component" value="Chromosome"/>
</dbReference>
<dbReference type="EMBL" id="CP098023">
    <property type="protein sequence ID" value="WKD48413.1"/>
    <property type="molecule type" value="Genomic_DNA"/>
</dbReference>
<feature type="compositionally biased region" description="Low complexity" evidence="1">
    <location>
        <begin position="100"/>
        <end position="109"/>
    </location>
</feature>
<feature type="region of interest" description="Disordered" evidence="1">
    <location>
        <begin position="87"/>
        <end position="109"/>
    </location>
</feature>
<sequence length="109" mass="11503">MLIDYVKIDVVEVQDQRNLPLIQSVIASLPTSSALSAVDAGSTARINIAAHNVQFGFGTISYNSGSISGLSFSRKYYVYCDDPGPKGVPSPIRPPPTTPNSPVVPGVGR</sequence>
<protein>
    <submittedName>
        <fullName evidence="2">Uncharacterized protein</fullName>
    </submittedName>
</protein>
<feature type="compositionally biased region" description="Pro residues" evidence="1">
    <location>
        <begin position="87"/>
        <end position="99"/>
    </location>
</feature>
<organism evidence="2 3">
    <name type="scientific">Microbulbifer spongiae</name>
    <dbReference type="NCBI Taxonomy" id="2944933"/>
    <lineage>
        <taxon>Bacteria</taxon>
        <taxon>Pseudomonadati</taxon>
        <taxon>Pseudomonadota</taxon>
        <taxon>Gammaproteobacteria</taxon>
        <taxon>Cellvibrionales</taxon>
        <taxon>Microbulbiferaceae</taxon>
        <taxon>Microbulbifer</taxon>
    </lineage>
</organism>
<evidence type="ECO:0000313" key="3">
    <source>
        <dbReference type="Proteomes" id="UP001321520"/>
    </source>
</evidence>
<reference evidence="2 3" key="1">
    <citation type="submission" date="2022-05" db="EMBL/GenBank/DDBJ databases">
        <title>Microbulbifer sp. nov., isolated from sponge.</title>
        <authorList>
            <person name="Gao L."/>
        </authorList>
    </citation>
    <scope>NUCLEOTIDE SEQUENCE [LARGE SCALE GENOMIC DNA]</scope>
    <source>
        <strain evidence="2 3">MI-G</strain>
    </source>
</reference>
<keyword evidence="3" id="KW-1185">Reference proteome</keyword>
<gene>
    <name evidence="2" type="ORF">M8T91_10770</name>
</gene>
<evidence type="ECO:0000313" key="2">
    <source>
        <dbReference type="EMBL" id="WKD48413.1"/>
    </source>
</evidence>
<dbReference type="RefSeq" id="WP_301414165.1">
    <property type="nucleotide sequence ID" value="NZ_CP098023.1"/>
</dbReference>
<evidence type="ECO:0000256" key="1">
    <source>
        <dbReference type="SAM" id="MobiDB-lite"/>
    </source>
</evidence>
<name>A0ABY9E5W5_9GAMM</name>
<proteinExistence type="predicted"/>
<accession>A0ABY9E5W5</accession>